<accession>A0ACB8H927</accession>
<proteinExistence type="predicted"/>
<sequence length="166" mass="18181">MASTDSAQPPGPPLEVEAPPPADHVIRPHHIGLLTVLMVAFRNSSIKDFPSPFALHLLRVLLNEISEVAQHKSHAELMSIISTGSEGHPAVFYDFQMAIATITFVAFSRTRKTRSNHVPCLDSFAADALCLSENSPSLHLTGFVEIIRHGVPETQPLDMKTLKNQI</sequence>
<name>A0ACB8H927_PSICU</name>
<protein>
    <submittedName>
        <fullName evidence="1">Uncharacterized protein</fullName>
    </submittedName>
</protein>
<evidence type="ECO:0000313" key="1">
    <source>
        <dbReference type="EMBL" id="KAH9484303.1"/>
    </source>
</evidence>
<gene>
    <name evidence="1" type="ORF">JR316_0003784</name>
</gene>
<keyword evidence="2" id="KW-1185">Reference proteome</keyword>
<evidence type="ECO:0000313" key="2">
    <source>
        <dbReference type="Proteomes" id="UP000664032"/>
    </source>
</evidence>
<reference evidence="1" key="1">
    <citation type="submission" date="2021-10" db="EMBL/GenBank/DDBJ databases">
        <title>Psilocybe cubensis genome.</title>
        <authorList>
            <person name="Mckernan K.J."/>
            <person name="Crawford S."/>
            <person name="Trippe A."/>
            <person name="Kane L.T."/>
            <person name="Mclaughlin S."/>
        </authorList>
    </citation>
    <scope>NUCLEOTIDE SEQUENCE</scope>
    <source>
        <strain evidence="1">MGC-MH-2018</strain>
    </source>
</reference>
<comment type="caution">
    <text evidence="1">The sequence shown here is derived from an EMBL/GenBank/DDBJ whole genome shotgun (WGS) entry which is preliminary data.</text>
</comment>
<dbReference type="Proteomes" id="UP000664032">
    <property type="component" value="Unassembled WGS sequence"/>
</dbReference>
<organism evidence="1 2">
    <name type="scientific">Psilocybe cubensis</name>
    <name type="common">Psychedelic mushroom</name>
    <name type="synonym">Stropharia cubensis</name>
    <dbReference type="NCBI Taxonomy" id="181762"/>
    <lineage>
        <taxon>Eukaryota</taxon>
        <taxon>Fungi</taxon>
        <taxon>Dikarya</taxon>
        <taxon>Basidiomycota</taxon>
        <taxon>Agaricomycotina</taxon>
        <taxon>Agaricomycetes</taxon>
        <taxon>Agaricomycetidae</taxon>
        <taxon>Agaricales</taxon>
        <taxon>Agaricineae</taxon>
        <taxon>Strophariaceae</taxon>
        <taxon>Psilocybe</taxon>
    </lineage>
</organism>
<dbReference type="EMBL" id="JAFIQS020000003">
    <property type="protein sequence ID" value="KAH9484303.1"/>
    <property type="molecule type" value="Genomic_DNA"/>
</dbReference>